<dbReference type="GO" id="GO:0005737">
    <property type="term" value="C:cytoplasm"/>
    <property type="evidence" value="ECO:0007669"/>
    <property type="project" value="UniProtKB-SubCell"/>
</dbReference>
<evidence type="ECO:0000259" key="13">
    <source>
        <dbReference type="Pfam" id="PF02875"/>
    </source>
</evidence>
<comment type="pathway">
    <text evidence="10 11">Cell wall biogenesis; peptidoglycan biosynthesis.</text>
</comment>
<evidence type="ECO:0000259" key="14">
    <source>
        <dbReference type="Pfam" id="PF08245"/>
    </source>
</evidence>
<comment type="function">
    <text evidence="10 11">Involved in cell wall formation. Catalyzes the final step in the synthesis of UDP-N-acetylmuramoyl-pentapeptide, the precursor of murein.</text>
</comment>
<dbReference type="HAMAP" id="MF_02019">
    <property type="entry name" value="MurF"/>
    <property type="match status" value="1"/>
</dbReference>
<dbReference type="EC" id="6.3.2.10" evidence="10 11"/>
<dbReference type="GO" id="GO:0071555">
    <property type="term" value="P:cell wall organization"/>
    <property type="evidence" value="ECO:0007669"/>
    <property type="project" value="UniProtKB-KW"/>
</dbReference>
<evidence type="ECO:0000256" key="6">
    <source>
        <dbReference type="ARBA" id="ARBA00022960"/>
    </source>
</evidence>
<gene>
    <name evidence="10" type="primary">murF</name>
    <name evidence="15" type="ORF">OG477_17355</name>
</gene>
<dbReference type="EMBL" id="CP108140">
    <property type="protein sequence ID" value="WTP87031.1"/>
    <property type="molecule type" value="Genomic_DNA"/>
</dbReference>
<feature type="domain" description="Mur ligase C-terminal" evidence="13">
    <location>
        <begin position="319"/>
        <end position="445"/>
    </location>
</feature>
<comment type="catalytic activity">
    <reaction evidence="10 11">
        <text>D-alanyl-D-alanine + UDP-N-acetyl-alpha-D-muramoyl-L-alanyl-gamma-D-glutamyl-meso-2,6-diaminopimelate + ATP = UDP-N-acetyl-alpha-D-muramoyl-L-alanyl-gamma-D-glutamyl-meso-2,6-diaminopimeloyl-D-alanyl-D-alanine + ADP + phosphate + H(+)</text>
        <dbReference type="Rhea" id="RHEA:28374"/>
        <dbReference type="ChEBI" id="CHEBI:15378"/>
        <dbReference type="ChEBI" id="CHEBI:30616"/>
        <dbReference type="ChEBI" id="CHEBI:43474"/>
        <dbReference type="ChEBI" id="CHEBI:57822"/>
        <dbReference type="ChEBI" id="CHEBI:61386"/>
        <dbReference type="ChEBI" id="CHEBI:83905"/>
        <dbReference type="ChEBI" id="CHEBI:456216"/>
        <dbReference type="EC" id="6.3.2.10"/>
    </reaction>
</comment>
<evidence type="ECO:0000256" key="4">
    <source>
        <dbReference type="ARBA" id="ARBA00022741"/>
    </source>
</evidence>
<keyword evidence="9 10" id="KW-0961">Cell wall biogenesis/degradation</keyword>
<dbReference type="Gene3D" id="3.40.1390.10">
    <property type="entry name" value="MurE/MurF, N-terminal domain"/>
    <property type="match status" value="1"/>
</dbReference>
<evidence type="ECO:0000256" key="2">
    <source>
        <dbReference type="ARBA" id="ARBA00022598"/>
    </source>
</evidence>
<keyword evidence="2 10" id="KW-0436">Ligase</keyword>
<dbReference type="Pfam" id="PF02875">
    <property type="entry name" value="Mur_ligase_C"/>
    <property type="match status" value="1"/>
</dbReference>
<sequence>MIEVSQLLACTGASLIRSGAESFTGATINSKEVSPGDLFFAIRGTRDGHDFVLDAVRAGASGLVVEQDVPDISDSVAVIKVPDTLTALQELGSAARARSDARVIAVTGSAGKTTTKSMVAHLLGAHLNVLSSAKSFNNHLGVPLSLLRLTSEHSHAVAEVGTNHRGEIGNLAMLVKPDIALVTNVGFAHVGNFDSREDLADEKSDLLRHVNPGGFWLLNGDDELLNEAARRQPVPDGVTVVRVGFGPENDIRAVDTRFTEDGTSGSILTEDGSTPFRLPLPGRHFVYAALFSLAVGRLCGISVSSGVKSLEEFSTPQGRASMKQVTEELSVLDDSYNASPDATLAALDLLGEMSAGTRIAVLGEMRELGAWSDELHKLVGRKAASAATHLIAVGEEGKKLLEAAADQGFPSAAMWLATSARDAQTTTQDIVSGTDGRCVVLAKGARFMHMERVPLGLSGTHVGCSLSVCTKYIHCQDCPQLKGE</sequence>
<dbReference type="Gene3D" id="3.40.1190.10">
    <property type="entry name" value="Mur-like, catalytic domain"/>
    <property type="match status" value="1"/>
</dbReference>
<dbReference type="GO" id="GO:0051301">
    <property type="term" value="P:cell division"/>
    <property type="evidence" value="ECO:0007669"/>
    <property type="project" value="UniProtKB-KW"/>
</dbReference>
<evidence type="ECO:0000256" key="5">
    <source>
        <dbReference type="ARBA" id="ARBA00022840"/>
    </source>
</evidence>
<dbReference type="InterPro" id="IPR004101">
    <property type="entry name" value="Mur_ligase_C"/>
</dbReference>
<reference evidence="15" key="1">
    <citation type="submission" date="2022-10" db="EMBL/GenBank/DDBJ databases">
        <title>The complete genomes of actinobacterial strains from the NBC collection.</title>
        <authorList>
            <person name="Joergensen T.S."/>
            <person name="Alvarez Arevalo M."/>
            <person name="Sterndorff E.B."/>
            <person name="Faurdal D."/>
            <person name="Vuksanovic O."/>
            <person name="Mourched A.-S."/>
            <person name="Charusanti P."/>
            <person name="Shaw S."/>
            <person name="Blin K."/>
            <person name="Weber T."/>
        </authorList>
    </citation>
    <scope>NUCLEOTIDE SEQUENCE</scope>
    <source>
        <strain evidence="15">NBC 00180</strain>
    </source>
</reference>
<feature type="domain" description="Mur ligase N-terminal catalytic" evidence="12">
    <location>
        <begin position="24"/>
        <end position="94"/>
    </location>
</feature>
<name>A0AAU1HW51_9ACTN</name>
<dbReference type="InterPro" id="IPR013221">
    <property type="entry name" value="Mur_ligase_cen"/>
</dbReference>
<dbReference type="GO" id="GO:0005524">
    <property type="term" value="F:ATP binding"/>
    <property type="evidence" value="ECO:0007669"/>
    <property type="project" value="UniProtKB-UniRule"/>
</dbReference>
<dbReference type="InterPro" id="IPR035911">
    <property type="entry name" value="MurE/MurF_N"/>
</dbReference>
<organism evidence="15">
    <name type="scientific">Streptomyces sp. NBC_00180</name>
    <dbReference type="NCBI Taxonomy" id="2903632"/>
    <lineage>
        <taxon>Bacteria</taxon>
        <taxon>Bacillati</taxon>
        <taxon>Actinomycetota</taxon>
        <taxon>Actinomycetes</taxon>
        <taxon>Kitasatosporales</taxon>
        <taxon>Streptomycetaceae</taxon>
        <taxon>Streptomyces</taxon>
    </lineage>
</organism>
<evidence type="ECO:0000256" key="9">
    <source>
        <dbReference type="ARBA" id="ARBA00023316"/>
    </source>
</evidence>
<dbReference type="InterPro" id="IPR036565">
    <property type="entry name" value="Mur-like_cat_sf"/>
</dbReference>
<evidence type="ECO:0000256" key="11">
    <source>
        <dbReference type="RuleBase" id="RU004136"/>
    </source>
</evidence>
<dbReference type="GO" id="GO:0009252">
    <property type="term" value="P:peptidoglycan biosynthetic process"/>
    <property type="evidence" value="ECO:0007669"/>
    <property type="project" value="UniProtKB-UniRule"/>
</dbReference>
<dbReference type="InterPro" id="IPR036615">
    <property type="entry name" value="Mur_ligase_C_dom_sf"/>
</dbReference>
<keyword evidence="7 10" id="KW-0573">Peptidoglycan synthesis</keyword>
<dbReference type="GO" id="GO:0008360">
    <property type="term" value="P:regulation of cell shape"/>
    <property type="evidence" value="ECO:0007669"/>
    <property type="project" value="UniProtKB-KW"/>
</dbReference>
<dbReference type="NCBIfam" id="TIGR01143">
    <property type="entry name" value="murF"/>
    <property type="match status" value="1"/>
</dbReference>
<keyword evidence="8 10" id="KW-0131">Cell cycle</keyword>
<evidence type="ECO:0000256" key="3">
    <source>
        <dbReference type="ARBA" id="ARBA00022618"/>
    </source>
</evidence>
<dbReference type="InterPro" id="IPR051046">
    <property type="entry name" value="MurCDEF_CellWall_CoF430Synth"/>
</dbReference>
<dbReference type="SUPFAM" id="SSF53623">
    <property type="entry name" value="MurD-like peptide ligases, catalytic domain"/>
    <property type="match status" value="1"/>
</dbReference>
<feature type="domain" description="Mur ligase central" evidence="14">
    <location>
        <begin position="106"/>
        <end position="295"/>
    </location>
</feature>
<keyword evidence="1 10" id="KW-0963">Cytoplasm</keyword>
<dbReference type="GO" id="GO:0047480">
    <property type="term" value="F:UDP-N-acetylmuramoyl-tripeptide-D-alanyl-D-alanine ligase activity"/>
    <property type="evidence" value="ECO:0007669"/>
    <property type="project" value="UniProtKB-UniRule"/>
</dbReference>
<evidence type="ECO:0000259" key="12">
    <source>
        <dbReference type="Pfam" id="PF01225"/>
    </source>
</evidence>
<dbReference type="SUPFAM" id="SSF63418">
    <property type="entry name" value="MurE/MurF N-terminal domain"/>
    <property type="match status" value="1"/>
</dbReference>
<dbReference type="Gene3D" id="3.90.190.20">
    <property type="entry name" value="Mur ligase, C-terminal domain"/>
    <property type="match status" value="1"/>
</dbReference>
<dbReference type="Pfam" id="PF08245">
    <property type="entry name" value="Mur_ligase_M"/>
    <property type="match status" value="1"/>
</dbReference>
<keyword evidence="3 10" id="KW-0132">Cell division</keyword>
<accession>A0AAU1HW51</accession>
<proteinExistence type="inferred from homology"/>
<evidence type="ECO:0000256" key="10">
    <source>
        <dbReference type="HAMAP-Rule" id="MF_02019"/>
    </source>
</evidence>
<dbReference type="InterPro" id="IPR005863">
    <property type="entry name" value="UDP-N-AcMur_synth"/>
</dbReference>
<keyword evidence="5 10" id="KW-0067">ATP-binding</keyword>
<keyword evidence="4 10" id="KW-0547">Nucleotide-binding</keyword>
<dbReference type="Pfam" id="PF01225">
    <property type="entry name" value="Mur_ligase"/>
    <property type="match status" value="1"/>
</dbReference>
<protein>
    <recommendedName>
        <fullName evidence="10 11">UDP-N-acetylmuramoyl-tripeptide--D-alanyl-D-alanine ligase</fullName>
        <ecNumber evidence="10 11">6.3.2.10</ecNumber>
    </recommendedName>
    <alternativeName>
        <fullName evidence="10">D-alanyl-D-alanine-adding enzyme</fullName>
    </alternativeName>
</protein>
<dbReference type="PANTHER" id="PTHR43024:SF1">
    <property type="entry name" value="UDP-N-ACETYLMURAMOYL-TRIPEPTIDE--D-ALANYL-D-ALANINE LIGASE"/>
    <property type="match status" value="1"/>
</dbReference>
<comment type="similarity">
    <text evidence="10">Belongs to the MurCDEF family. MurF subfamily.</text>
</comment>
<evidence type="ECO:0000256" key="8">
    <source>
        <dbReference type="ARBA" id="ARBA00023306"/>
    </source>
</evidence>
<dbReference type="PANTHER" id="PTHR43024">
    <property type="entry name" value="UDP-N-ACETYLMURAMOYL-TRIPEPTIDE--D-ALANYL-D-ALANINE LIGASE"/>
    <property type="match status" value="1"/>
</dbReference>
<evidence type="ECO:0000256" key="1">
    <source>
        <dbReference type="ARBA" id="ARBA00022490"/>
    </source>
</evidence>
<comment type="subcellular location">
    <subcellularLocation>
        <location evidence="10 11">Cytoplasm</location>
    </subcellularLocation>
</comment>
<dbReference type="SUPFAM" id="SSF53244">
    <property type="entry name" value="MurD-like peptide ligases, peptide-binding domain"/>
    <property type="match status" value="1"/>
</dbReference>
<evidence type="ECO:0000256" key="7">
    <source>
        <dbReference type="ARBA" id="ARBA00022984"/>
    </source>
</evidence>
<dbReference type="AlphaFoldDB" id="A0AAU1HW51"/>
<evidence type="ECO:0000313" key="15">
    <source>
        <dbReference type="EMBL" id="WTP87031.1"/>
    </source>
</evidence>
<dbReference type="InterPro" id="IPR000713">
    <property type="entry name" value="Mur_ligase_N"/>
</dbReference>
<keyword evidence="6 10" id="KW-0133">Cell shape</keyword>
<feature type="binding site" evidence="10">
    <location>
        <begin position="108"/>
        <end position="114"/>
    </location>
    <ligand>
        <name>ATP</name>
        <dbReference type="ChEBI" id="CHEBI:30616"/>
    </ligand>
</feature>